<proteinExistence type="inferred from homology"/>
<evidence type="ECO:0000256" key="5">
    <source>
        <dbReference type="ARBA" id="ARBA00038359"/>
    </source>
</evidence>
<dbReference type="EMBL" id="JAGPXF010000007">
    <property type="protein sequence ID" value="KAH7236644.1"/>
    <property type="molecule type" value="Genomic_DNA"/>
</dbReference>
<dbReference type="Proteomes" id="UP000813427">
    <property type="component" value="Unassembled WGS sequence"/>
</dbReference>
<evidence type="ECO:0000256" key="4">
    <source>
        <dbReference type="ARBA" id="ARBA00023136"/>
    </source>
</evidence>
<dbReference type="AlphaFoldDB" id="A0A8K0RPF4"/>
<feature type="transmembrane region" description="Helical" evidence="6">
    <location>
        <begin position="20"/>
        <end position="39"/>
    </location>
</feature>
<comment type="subcellular location">
    <subcellularLocation>
        <location evidence="1">Membrane</location>
        <topology evidence="1">Multi-pass membrane protein</topology>
    </subcellularLocation>
</comment>
<dbReference type="GO" id="GO:0016020">
    <property type="term" value="C:membrane"/>
    <property type="evidence" value="ECO:0007669"/>
    <property type="project" value="UniProtKB-SubCell"/>
</dbReference>
<dbReference type="OrthoDB" id="2496787at2759"/>
<dbReference type="Pfam" id="PF20684">
    <property type="entry name" value="Fung_rhodopsin"/>
    <property type="match status" value="1"/>
</dbReference>
<keyword evidence="9" id="KW-1185">Reference proteome</keyword>
<dbReference type="InterPro" id="IPR052337">
    <property type="entry name" value="SAT4-like"/>
</dbReference>
<evidence type="ECO:0000256" key="1">
    <source>
        <dbReference type="ARBA" id="ARBA00004141"/>
    </source>
</evidence>
<comment type="caution">
    <text evidence="8">The sequence shown here is derived from an EMBL/GenBank/DDBJ whole genome shotgun (WGS) entry which is preliminary data.</text>
</comment>
<keyword evidence="4 6" id="KW-0472">Membrane</keyword>
<keyword evidence="2 6" id="KW-0812">Transmembrane</keyword>
<evidence type="ECO:0000313" key="8">
    <source>
        <dbReference type="EMBL" id="KAH7236644.1"/>
    </source>
</evidence>
<dbReference type="InterPro" id="IPR049326">
    <property type="entry name" value="Rhodopsin_dom_fungi"/>
</dbReference>
<evidence type="ECO:0000256" key="3">
    <source>
        <dbReference type="ARBA" id="ARBA00022989"/>
    </source>
</evidence>
<dbReference type="PANTHER" id="PTHR33048:SF47">
    <property type="entry name" value="INTEGRAL MEMBRANE PROTEIN-RELATED"/>
    <property type="match status" value="1"/>
</dbReference>
<feature type="transmembrane region" description="Helical" evidence="6">
    <location>
        <begin position="59"/>
        <end position="76"/>
    </location>
</feature>
<evidence type="ECO:0000259" key="7">
    <source>
        <dbReference type="Pfam" id="PF20684"/>
    </source>
</evidence>
<protein>
    <recommendedName>
        <fullName evidence="7">Rhodopsin domain-containing protein</fullName>
    </recommendedName>
</protein>
<reference evidence="8" key="1">
    <citation type="journal article" date="2021" name="Nat. Commun.">
        <title>Genetic determinants of endophytism in the Arabidopsis root mycobiome.</title>
        <authorList>
            <person name="Mesny F."/>
            <person name="Miyauchi S."/>
            <person name="Thiergart T."/>
            <person name="Pickel B."/>
            <person name="Atanasova L."/>
            <person name="Karlsson M."/>
            <person name="Huettel B."/>
            <person name="Barry K.W."/>
            <person name="Haridas S."/>
            <person name="Chen C."/>
            <person name="Bauer D."/>
            <person name="Andreopoulos W."/>
            <person name="Pangilinan J."/>
            <person name="LaButti K."/>
            <person name="Riley R."/>
            <person name="Lipzen A."/>
            <person name="Clum A."/>
            <person name="Drula E."/>
            <person name="Henrissat B."/>
            <person name="Kohler A."/>
            <person name="Grigoriev I.V."/>
            <person name="Martin F.M."/>
            <person name="Hacquard S."/>
        </authorList>
    </citation>
    <scope>NUCLEOTIDE SEQUENCE</scope>
    <source>
        <strain evidence="8">MPI-SDFR-AT-0068</strain>
    </source>
</reference>
<accession>A0A8K0RPF4</accession>
<dbReference type="PANTHER" id="PTHR33048">
    <property type="entry name" value="PTH11-LIKE INTEGRAL MEMBRANE PROTEIN (AFU_ORTHOLOGUE AFUA_5G11245)"/>
    <property type="match status" value="1"/>
</dbReference>
<feature type="domain" description="Rhodopsin" evidence="7">
    <location>
        <begin position="1"/>
        <end position="82"/>
    </location>
</feature>
<organism evidence="8 9">
    <name type="scientific">Fusarium tricinctum</name>
    <dbReference type="NCBI Taxonomy" id="61284"/>
    <lineage>
        <taxon>Eukaryota</taxon>
        <taxon>Fungi</taxon>
        <taxon>Dikarya</taxon>
        <taxon>Ascomycota</taxon>
        <taxon>Pezizomycotina</taxon>
        <taxon>Sordariomycetes</taxon>
        <taxon>Hypocreomycetidae</taxon>
        <taxon>Hypocreales</taxon>
        <taxon>Nectriaceae</taxon>
        <taxon>Fusarium</taxon>
        <taxon>Fusarium tricinctum species complex</taxon>
    </lineage>
</organism>
<sequence length="118" mass="12881">MLILPATQTYRLGLVCKKKIGVIAMFSVGLFLTIVNIIRIPTLIRFNTSMDITTDSEGIVQWSVIEICVGIVVACMPHARQVAGSLVYHISAGERGKNSSSMERIFPERSIGTIAMSP</sequence>
<evidence type="ECO:0000313" key="9">
    <source>
        <dbReference type="Proteomes" id="UP000813427"/>
    </source>
</evidence>
<comment type="similarity">
    <text evidence="5">Belongs to the SAT4 family.</text>
</comment>
<evidence type="ECO:0000256" key="6">
    <source>
        <dbReference type="SAM" id="Phobius"/>
    </source>
</evidence>
<name>A0A8K0RPF4_9HYPO</name>
<gene>
    <name evidence="8" type="ORF">BKA59DRAFT_312232</name>
</gene>
<evidence type="ECO:0000256" key="2">
    <source>
        <dbReference type="ARBA" id="ARBA00022692"/>
    </source>
</evidence>
<keyword evidence="3 6" id="KW-1133">Transmembrane helix</keyword>